<dbReference type="PANTHER" id="PTHR31541">
    <property type="entry name" value="B3 DOMAIN PLANT PROTEIN-RELATED"/>
    <property type="match status" value="1"/>
</dbReference>
<name>A0AAE0CS52_9ROSI</name>
<gene>
    <name evidence="2" type="ORF">Ddye_007446</name>
</gene>
<protein>
    <recommendedName>
        <fullName evidence="4">B3 domain-containing protein</fullName>
    </recommendedName>
</protein>
<evidence type="ECO:0000313" key="2">
    <source>
        <dbReference type="EMBL" id="KAK2660913.1"/>
    </source>
</evidence>
<dbReference type="GO" id="GO:0003677">
    <property type="term" value="F:DNA binding"/>
    <property type="evidence" value="ECO:0007669"/>
    <property type="project" value="InterPro"/>
</dbReference>
<evidence type="ECO:0000313" key="3">
    <source>
        <dbReference type="Proteomes" id="UP001280121"/>
    </source>
</evidence>
<sequence>MAEGSSSKTNEPIARIHDDAPPELRNHNKSTFNGTDILLVMEKEITASDIDRKQNRLLFGVNKSCLEITEVELRKRTKKDSRCSAYVLTGNWYQIAEDKWNGVRENVMVRLWSFRKGSDLYFALEKA</sequence>
<reference evidence="2" key="1">
    <citation type="journal article" date="2023" name="Plant J.">
        <title>Genome sequences and population genomics provide insights into the demographic history, inbreeding, and mutation load of two 'living fossil' tree species of Dipteronia.</title>
        <authorList>
            <person name="Feng Y."/>
            <person name="Comes H.P."/>
            <person name="Chen J."/>
            <person name="Zhu S."/>
            <person name="Lu R."/>
            <person name="Zhang X."/>
            <person name="Li P."/>
            <person name="Qiu J."/>
            <person name="Olsen K.M."/>
            <person name="Qiu Y."/>
        </authorList>
    </citation>
    <scope>NUCLEOTIDE SEQUENCE</scope>
    <source>
        <strain evidence="2">KIB01</strain>
    </source>
</reference>
<comment type="caution">
    <text evidence="2">The sequence shown here is derived from an EMBL/GenBank/DDBJ whole genome shotgun (WGS) entry which is preliminary data.</text>
</comment>
<dbReference type="EMBL" id="JANJYI010000002">
    <property type="protein sequence ID" value="KAK2660913.1"/>
    <property type="molecule type" value="Genomic_DNA"/>
</dbReference>
<feature type="region of interest" description="Disordered" evidence="1">
    <location>
        <begin position="1"/>
        <end position="29"/>
    </location>
</feature>
<evidence type="ECO:0000256" key="1">
    <source>
        <dbReference type="SAM" id="MobiDB-lite"/>
    </source>
</evidence>
<evidence type="ECO:0008006" key="4">
    <source>
        <dbReference type="Google" id="ProtNLM"/>
    </source>
</evidence>
<proteinExistence type="predicted"/>
<dbReference type="AlphaFoldDB" id="A0AAE0CS52"/>
<feature type="compositionally biased region" description="Basic and acidic residues" evidence="1">
    <location>
        <begin position="14"/>
        <end position="26"/>
    </location>
</feature>
<feature type="compositionally biased region" description="Polar residues" evidence="1">
    <location>
        <begin position="1"/>
        <end position="10"/>
    </location>
</feature>
<keyword evidence="3" id="KW-1185">Reference proteome</keyword>
<dbReference type="Proteomes" id="UP001280121">
    <property type="component" value="Unassembled WGS sequence"/>
</dbReference>
<accession>A0AAE0CS52</accession>
<organism evidence="2 3">
    <name type="scientific">Dipteronia dyeriana</name>
    <dbReference type="NCBI Taxonomy" id="168575"/>
    <lineage>
        <taxon>Eukaryota</taxon>
        <taxon>Viridiplantae</taxon>
        <taxon>Streptophyta</taxon>
        <taxon>Embryophyta</taxon>
        <taxon>Tracheophyta</taxon>
        <taxon>Spermatophyta</taxon>
        <taxon>Magnoliopsida</taxon>
        <taxon>eudicotyledons</taxon>
        <taxon>Gunneridae</taxon>
        <taxon>Pentapetalae</taxon>
        <taxon>rosids</taxon>
        <taxon>malvids</taxon>
        <taxon>Sapindales</taxon>
        <taxon>Sapindaceae</taxon>
        <taxon>Hippocastanoideae</taxon>
        <taxon>Acereae</taxon>
        <taxon>Dipteronia</taxon>
    </lineage>
</organism>
<dbReference type="InterPro" id="IPR005508">
    <property type="entry name" value="At2g31720-like"/>
</dbReference>
<dbReference type="PANTHER" id="PTHR31541:SF25">
    <property type="entry name" value="GAMMA-GLIADIN B"/>
    <property type="match status" value="1"/>
</dbReference>